<dbReference type="Gene3D" id="3.30.420.10">
    <property type="entry name" value="Ribonuclease H-like superfamily/Ribonuclease H"/>
    <property type="match status" value="1"/>
</dbReference>
<dbReference type="FunFam" id="3.30.420.10:FF:000076">
    <property type="entry name" value="RBR-type E3 ubiquitin transferase"/>
    <property type="match status" value="1"/>
</dbReference>
<dbReference type="PaxDb" id="469381-Dpep_1247"/>
<dbReference type="CDD" id="cd09279">
    <property type="entry name" value="RNase_HI_like"/>
    <property type="match status" value="1"/>
</dbReference>
<dbReference type="SUPFAM" id="SSF53098">
    <property type="entry name" value="Ribonuclease H-like"/>
    <property type="match status" value="1"/>
</dbReference>
<dbReference type="RefSeq" id="WP_005660577.1">
    <property type="nucleotide sequence ID" value="NZ_ABTR02000001.1"/>
</dbReference>
<reference evidence="2 3" key="1">
    <citation type="journal article" date="2010" name="Stand. Genomic Sci.">
        <title>Permanent draft genome sequence of Dethiosulfovibrio peptidovorans type strain (SEBR 4207).</title>
        <authorList>
            <person name="Labutti K."/>
            <person name="Mayilraj S."/>
            <person name="Clum A."/>
            <person name="Lucas S."/>
            <person name="Glavina Del Rio T."/>
            <person name="Nolan M."/>
            <person name="Tice H."/>
            <person name="Cheng J.F."/>
            <person name="Pitluck S."/>
            <person name="Liolios K."/>
            <person name="Ivanova N."/>
            <person name="Mavromatis K."/>
            <person name="Mikhailova N."/>
            <person name="Pati A."/>
            <person name="Goodwin L."/>
            <person name="Chen A."/>
            <person name="Palaniappan K."/>
            <person name="Land M."/>
            <person name="Hauser L."/>
            <person name="Chang Y.J."/>
            <person name="Jeffries C.D."/>
            <person name="Rohde M."/>
            <person name="Spring S."/>
            <person name="Goker M."/>
            <person name="Woyke T."/>
            <person name="Bristow J."/>
            <person name="Eisen J.A."/>
            <person name="Markowitz V."/>
            <person name="Hugenholtz P."/>
            <person name="Kyrpides N.C."/>
            <person name="Klenk H.P."/>
            <person name="Lapidus A."/>
        </authorList>
    </citation>
    <scope>NUCLEOTIDE SEQUENCE [LARGE SCALE GENOMIC DNA]</scope>
    <source>
        <strain evidence="2 3">DSM 11002</strain>
    </source>
</reference>
<dbReference type="eggNOG" id="COG0328">
    <property type="taxonomic scope" value="Bacteria"/>
</dbReference>
<proteinExistence type="predicted"/>
<dbReference type="PANTHER" id="PTHR46387:SF2">
    <property type="entry name" value="RIBONUCLEASE HI"/>
    <property type="match status" value="1"/>
</dbReference>
<dbReference type="EMBL" id="ABTR02000001">
    <property type="protein sequence ID" value="EFC91273.1"/>
    <property type="molecule type" value="Genomic_DNA"/>
</dbReference>
<evidence type="ECO:0000259" key="1">
    <source>
        <dbReference type="PROSITE" id="PS50879"/>
    </source>
</evidence>
<dbReference type="GO" id="GO:0004523">
    <property type="term" value="F:RNA-DNA hybrid ribonuclease activity"/>
    <property type="evidence" value="ECO:0007669"/>
    <property type="project" value="InterPro"/>
</dbReference>
<dbReference type="InterPro" id="IPR036397">
    <property type="entry name" value="RNaseH_sf"/>
</dbReference>
<dbReference type="InterPro" id="IPR012337">
    <property type="entry name" value="RNaseH-like_sf"/>
</dbReference>
<dbReference type="OrthoDB" id="7845843at2"/>
<dbReference type="AlphaFoldDB" id="D2Z726"/>
<dbReference type="Pfam" id="PF13456">
    <property type="entry name" value="RVT_3"/>
    <property type="match status" value="1"/>
</dbReference>
<dbReference type="PROSITE" id="PS50879">
    <property type="entry name" value="RNASE_H_1"/>
    <property type="match status" value="1"/>
</dbReference>
<evidence type="ECO:0000313" key="3">
    <source>
        <dbReference type="Proteomes" id="UP000006427"/>
    </source>
</evidence>
<protein>
    <submittedName>
        <fullName evidence="2">Ribonuclease H</fullName>
    </submittedName>
</protein>
<dbReference type="Proteomes" id="UP000006427">
    <property type="component" value="Unassembled WGS sequence"/>
</dbReference>
<dbReference type="GO" id="GO:0003676">
    <property type="term" value="F:nucleic acid binding"/>
    <property type="evidence" value="ECO:0007669"/>
    <property type="project" value="InterPro"/>
</dbReference>
<feature type="domain" description="RNase H type-1" evidence="1">
    <location>
        <begin position="1"/>
        <end position="132"/>
    </location>
</feature>
<dbReference type="InterPro" id="IPR002156">
    <property type="entry name" value="RNaseH_domain"/>
</dbReference>
<accession>D2Z726</accession>
<gene>
    <name evidence="2" type="ORF">Dpep_1247</name>
</gene>
<organism evidence="2 3">
    <name type="scientific">Dethiosulfovibrio peptidovorans DSM 11002</name>
    <dbReference type="NCBI Taxonomy" id="469381"/>
    <lineage>
        <taxon>Bacteria</taxon>
        <taxon>Thermotogati</taxon>
        <taxon>Synergistota</taxon>
        <taxon>Synergistia</taxon>
        <taxon>Synergistales</taxon>
        <taxon>Dethiosulfovibrionaceae</taxon>
        <taxon>Dethiosulfovibrio</taxon>
    </lineage>
</organism>
<name>D2Z726_9BACT</name>
<dbReference type="PANTHER" id="PTHR46387">
    <property type="entry name" value="POLYNUCLEOTIDYL TRANSFERASE, RIBONUCLEASE H-LIKE SUPERFAMILY PROTEIN"/>
    <property type="match status" value="1"/>
</dbReference>
<evidence type="ECO:0000313" key="2">
    <source>
        <dbReference type="EMBL" id="EFC91273.1"/>
    </source>
</evidence>
<comment type="caution">
    <text evidence="2">The sequence shown here is derived from an EMBL/GenBank/DDBJ whole genome shotgun (WGS) entry which is preliminary data.</text>
</comment>
<keyword evidence="3" id="KW-1185">Reference proteome</keyword>
<dbReference type="STRING" id="469381.Dpep_1247"/>
<sequence>MVWKAHFDGGSRGNPGIAGAGAALYDDENRLVWRGAEPLGERTNNEAEYMAAILVLKEVLRRGLSEIELCGDSKLVINQLSGAWKIKEPRLGVLAEEFKALAKGLSVRFRWVPRKDNSEADRMANLAMDGLAPSDDVSSEKEETTSQAVVEIVVFSDGDERYFVDLPRLRCSCEEFCSKGDCVHLKICRDAGFAP</sequence>